<dbReference type="GO" id="GO:0009279">
    <property type="term" value="C:cell outer membrane"/>
    <property type="evidence" value="ECO:0007669"/>
    <property type="project" value="UniProtKB-SubCell"/>
</dbReference>
<sequence>MNRNFITAFFICLFISITYSQEYKIKGLVIDNDQKPIALVNVLLLSGGGDFIKGTTTDEEGIYEFVVFKKEKYKIVASYIGNTVESEIIQLSTDIEINPLIIQNAQELDEVVVTQKKPVLKQLADRHIFNIENTSLSDSDIWDVLKRTPGVMVMNNRLYINGSPNVNVMINGKLVNLPEEDIINLLTGSSASNVQSIEVITSPPAKYSAEGGLLIDIKMKKNLVAGYNGAVFNRYTQGVLPKHTIGTDHFFKGKKIDFSANYSFSHNRNWSRFTDITSFFENGQKSEVWTSEQKLINKEKSHNINLFLDLQLNDKNTISLSSTSSLLPNGTGNNFASTDINTINGDLTAQLNGHNELKNDNYNSSNYLDWVHKLNDKGAELSTNVHYTYYDSKRKQVLNNNIVQGFTDNTSENTLRVWSDQIINLFSAQTDLTLPLSKQSIMETGLRVATINSQASITQSGFNDSVDGFNPTDSGLFKYDEQIYAGYLTLNSNWEDWKLNLGLRSEYTDTKGDLNISTALNTNSYLDFFPNMALSYTSNKNAYYLKYFRRITRPRYSTINPFQFYLSANSIYEGNPNLKPAYSDDIQFDYVYDRDYKVVLFATKKSNEQVQQITQDNATNILSTQVINLETNYFYGVDVSVSKELTDYWYLYFLVSHYRDKDSFTDLSTNTIQENSIWTTLIRANNYFTLLKDKSLYADITFIYFSPYIYGNATFDSNSKLGVSLRKTFWNKDASISLGVEDIFNTGNTISTRDYLEQSTIVNTRSENRLLVFGFRYKFGNTKIRDNSKRKSTDEGKRL</sequence>
<name>A0A1B7Z4C2_9FLAO</name>
<evidence type="ECO:0000256" key="2">
    <source>
        <dbReference type="ARBA" id="ARBA00023136"/>
    </source>
</evidence>
<gene>
    <name evidence="5" type="ORF">A9200_07895</name>
</gene>
<dbReference type="EMBL" id="LZFP01000034">
    <property type="protein sequence ID" value="OBR37555.1"/>
    <property type="molecule type" value="Genomic_DNA"/>
</dbReference>
<keyword evidence="3" id="KW-0998">Cell outer membrane</keyword>
<accession>A0A1B7Z4C2</accession>
<dbReference type="InterPro" id="IPR041700">
    <property type="entry name" value="OMP_b-brl_3"/>
</dbReference>
<dbReference type="OrthoDB" id="8764943at2"/>
<dbReference type="InterPro" id="IPR008969">
    <property type="entry name" value="CarboxyPept-like_regulatory"/>
</dbReference>
<dbReference type="SUPFAM" id="SSF56935">
    <property type="entry name" value="Porins"/>
    <property type="match status" value="1"/>
</dbReference>
<dbReference type="RefSeq" id="WP_068485684.1">
    <property type="nucleotide sequence ID" value="NZ_CP018760.1"/>
</dbReference>
<dbReference type="InterPro" id="IPR036942">
    <property type="entry name" value="Beta-barrel_TonB_sf"/>
</dbReference>
<dbReference type="SUPFAM" id="SSF49464">
    <property type="entry name" value="Carboxypeptidase regulatory domain-like"/>
    <property type="match status" value="1"/>
</dbReference>
<feature type="domain" description="Outer membrane protein beta-barrel" evidence="4">
    <location>
        <begin position="372"/>
        <end position="777"/>
    </location>
</feature>
<dbReference type="Pfam" id="PF14905">
    <property type="entry name" value="OMP_b-brl_3"/>
    <property type="match status" value="1"/>
</dbReference>
<dbReference type="Proteomes" id="UP000092164">
    <property type="component" value="Unassembled WGS sequence"/>
</dbReference>
<keyword evidence="2" id="KW-0472">Membrane</keyword>
<reference evidence="6" key="1">
    <citation type="submission" date="2016-06" db="EMBL/GenBank/DDBJ databases">
        <authorList>
            <person name="Zhan P."/>
        </authorList>
    </citation>
    <scope>NUCLEOTIDE SEQUENCE [LARGE SCALE GENOMIC DNA]</scope>
    <source>
        <strain evidence="6">T28</strain>
    </source>
</reference>
<comment type="caution">
    <text evidence="5">The sequence shown here is derived from an EMBL/GenBank/DDBJ whole genome shotgun (WGS) entry which is preliminary data.</text>
</comment>
<evidence type="ECO:0000259" key="4">
    <source>
        <dbReference type="Pfam" id="PF14905"/>
    </source>
</evidence>
<dbReference type="KEGG" id="mart:BTR34_08145"/>
<organism evidence="5 6">
    <name type="scientific">Maribacter hydrothermalis</name>
    <dbReference type="NCBI Taxonomy" id="1836467"/>
    <lineage>
        <taxon>Bacteria</taxon>
        <taxon>Pseudomonadati</taxon>
        <taxon>Bacteroidota</taxon>
        <taxon>Flavobacteriia</taxon>
        <taxon>Flavobacteriales</taxon>
        <taxon>Flavobacteriaceae</taxon>
        <taxon>Maribacter</taxon>
    </lineage>
</organism>
<evidence type="ECO:0000313" key="6">
    <source>
        <dbReference type="Proteomes" id="UP000092164"/>
    </source>
</evidence>
<dbReference type="Pfam" id="PF13715">
    <property type="entry name" value="CarbopepD_reg_2"/>
    <property type="match status" value="1"/>
</dbReference>
<proteinExistence type="predicted"/>
<protein>
    <recommendedName>
        <fullName evidence="4">Outer membrane protein beta-barrel domain-containing protein</fullName>
    </recommendedName>
</protein>
<dbReference type="STRING" id="1836467.BTR34_08145"/>
<evidence type="ECO:0000256" key="1">
    <source>
        <dbReference type="ARBA" id="ARBA00004442"/>
    </source>
</evidence>
<dbReference type="Gene3D" id="2.60.40.1120">
    <property type="entry name" value="Carboxypeptidase-like, regulatory domain"/>
    <property type="match status" value="1"/>
</dbReference>
<dbReference type="AlphaFoldDB" id="A0A1B7Z4C2"/>
<dbReference type="Gene3D" id="2.40.170.20">
    <property type="entry name" value="TonB-dependent receptor, beta-barrel domain"/>
    <property type="match status" value="1"/>
</dbReference>
<comment type="subcellular location">
    <subcellularLocation>
        <location evidence="1">Cell outer membrane</location>
    </subcellularLocation>
</comment>
<evidence type="ECO:0000256" key="3">
    <source>
        <dbReference type="ARBA" id="ARBA00023237"/>
    </source>
</evidence>
<evidence type="ECO:0000313" key="5">
    <source>
        <dbReference type="EMBL" id="OBR37555.1"/>
    </source>
</evidence>
<keyword evidence="6" id="KW-1185">Reference proteome</keyword>